<keyword evidence="4" id="KW-1185">Reference proteome</keyword>
<name>A0A1H0QKV8_9ACTN</name>
<evidence type="ECO:0000259" key="2">
    <source>
        <dbReference type="Pfam" id="PF10022"/>
    </source>
</evidence>
<dbReference type="AlphaFoldDB" id="A0A1H0QKV8"/>
<dbReference type="RefSeq" id="WP_093787850.1">
    <property type="nucleotide sequence ID" value="NZ_FNIE01000019.1"/>
</dbReference>
<evidence type="ECO:0000313" key="3">
    <source>
        <dbReference type="EMBL" id="SDP17820.1"/>
    </source>
</evidence>
<dbReference type="InterPro" id="IPR049349">
    <property type="entry name" value="DUF2264_N"/>
</dbReference>
<dbReference type="EMBL" id="FNIE01000019">
    <property type="protein sequence ID" value="SDP17820.1"/>
    <property type="molecule type" value="Genomic_DNA"/>
</dbReference>
<dbReference type="PANTHER" id="PTHR35339">
    <property type="entry name" value="LINALOOL DEHYDRATASE_ISOMERASE DOMAIN-CONTAINING PROTEIN"/>
    <property type="match status" value="1"/>
</dbReference>
<feature type="region of interest" description="Disordered" evidence="1">
    <location>
        <begin position="644"/>
        <end position="708"/>
    </location>
</feature>
<feature type="compositionally biased region" description="Basic and acidic residues" evidence="1">
    <location>
        <begin position="651"/>
        <end position="662"/>
    </location>
</feature>
<dbReference type="PANTHER" id="PTHR35339:SF4">
    <property type="entry name" value="LINALOOL DEHYDRATASE_ISOMERASE DOMAIN-CONTAINING PROTEIN"/>
    <property type="match status" value="1"/>
</dbReference>
<dbReference type="InterPro" id="IPR016624">
    <property type="entry name" value="UCP014753"/>
</dbReference>
<evidence type="ECO:0000313" key="4">
    <source>
        <dbReference type="Proteomes" id="UP000199341"/>
    </source>
</evidence>
<dbReference type="STRING" id="310781.SAMN05216259_11915"/>
<proteinExistence type="predicted"/>
<protein>
    <recommendedName>
        <fullName evidence="2">DUF2264 domain-containing protein</fullName>
    </recommendedName>
</protein>
<feature type="domain" description="DUF2264" evidence="2">
    <location>
        <begin position="18"/>
        <end position="371"/>
    </location>
</feature>
<evidence type="ECO:0000256" key="1">
    <source>
        <dbReference type="SAM" id="MobiDB-lite"/>
    </source>
</evidence>
<accession>A0A1H0QKV8</accession>
<dbReference type="Proteomes" id="UP000199341">
    <property type="component" value="Unassembled WGS sequence"/>
</dbReference>
<organism evidence="3 4">
    <name type="scientific">Actinacidiphila guanduensis</name>
    <dbReference type="NCBI Taxonomy" id="310781"/>
    <lineage>
        <taxon>Bacteria</taxon>
        <taxon>Bacillati</taxon>
        <taxon>Actinomycetota</taxon>
        <taxon>Actinomycetes</taxon>
        <taxon>Kitasatosporales</taxon>
        <taxon>Streptomycetaceae</taxon>
        <taxon>Actinacidiphila</taxon>
    </lineage>
</organism>
<dbReference type="OrthoDB" id="9813465at2"/>
<reference evidence="3 4" key="1">
    <citation type="submission" date="2016-10" db="EMBL/GenBank/DDBJ databases">
        <authorList>
            <person name="de Groot N.N."/>
        </authorList>
    </citation>
    <scope>NUCLEOTIDE SEQUENCE [LARGE SCALE GENOMIC DNA]</scope>
    <source>
        <strain evidence="3 4">CGMCC 4.2022</strain>
    </source>
</reference>
<gene>
    <name evidence="3" type="ORF">SAMN05216259_11915</name>
</gene>
<sequence>MTRPPAPDHDASPFTGWTRGHWTAAADRLLSGVRPYTSEGNALIDLPGSHPSGSGRWCDGLEGFARTFLLAAFRLGGEQPVPHGPLAHLADFYARGLAHGTDPRAADRWPTLREKGQAKVECASIALALHLTRGWIWDRLPDDVRARTVEWMSAMVGADTPANNWVWFRCVTEAFLRSVGGPWSRADIEDGIARSESWYVGDGWYSDGDFGHGLRNFDHYNGWAMLFYPLWYCLISGADAEPGLRERHAGRLGRYLADAQYLVGGDGAPLFHGRSLTYRFAALAPFWTGAVFDATPLAPGLTRRIGSGMLRHFLDSGALDGHGLLPLGWHGSFPEIRQPYSGAGSPYWASKGFAGLLLPAGHPVWTAVEQPLPIERADVQATLTAPGWLVSGTRGDGVVRVVNHGGDHAAPGQTEYDEPCYDRYAYSTACGPDLGEPDPAAPLDSHVALVAPDGRASIRRPYQRLFLRGRVGVSRHRAHWPEEPARYGGTPRTRLGPVLTTASVLRGAVEVRIVRVDAPEARTEEPYPVDDPQARPPAHPGPWRLRIGGAALAAGWPDALVTETTADLARVTAPDRGLAGSVRLLTGAGTYGTTRRRGANAFGTWSACPWVETTAEVASGDIHAAAVVLGRPDEPVAQVRIAVRRGGSGEPDSHGGRGDHKGSSGADCPDDPGGSGDVVTVIWPDGECDLVPLDPVPDARTTPPGLRA</sequence>
<dbReference type="Pfam" id="PF10022">
    <property type="entry name" value="DUF2264"/>
    <property type="match status" value="1"/>
</dbReference>